<protein>
    <submittedName>
        <fullName evidence="1">Uncharacterized protein</fullName>
    </submittedName>
</protein>
<evidence type="ECO:0000313" key="2">
    <source>
        <dbReference type="Proteomes" id="UP000807309"/>
    </source>
</evidence>
<sequence length="349" mass="40249">MTTRLTRQFGYSMKQAKRRFRQRAWGLRKNIKMSKLEMMNPDYPKYELLAKALDAQFGNVYEYNMAEGQDAGFDGQEWTDELRTAVRRYLLHDLSADVRDRLFRSKDSATTDDNVEKQVDQLLQLEPWEVAFEVRNAAVAAVPTLHDLIGHLDTWPSGEESADAVVWLEAHSTLAEWRAVAEASNHDELHGILAANQRRALTPHDLVRVLSPPELLAAWEWQFGPAESDLTDDEWRLLEAAIPPRKVGTRRGEIVFRPWKESQLARRRRNLNGFRYKFAENVRWTEVPPRYGDRLDQTWQNYAKSGFLVRVRDALQDNPDAIALVAWLDQMIAESPGRRKQQHVSGAAA</sequence>
<dbReference type="Proteomes" id="UP000807309">
    <property type="component" value="Unassembled WGS sequence"/>
</dbReference>
<gene>
    <name evidence="1" type="ORF">IU470_27310</name>
</gene>
<keyword evidence="2" id="KW-1185">Reference proteome</keyword>
<reference evidence="1 2" key="1">
    <citation type="submission" date="2020-10" db="EMBL/GenBank/DDBJ databases">
        <title>Identification of Nocardia species via Next-generation sequencing and recognition of intraspecies genetic diversity.</title>
        <authorList>
            <person name="Li P."/>
            <person name="Li P."/>
            <person name="Lu B."/>
        </authorList>
    </citation>
    <scope>NUCLEOTIDE SEQUENCE [LARGE SCALE GENOMIC DNA]</scope>
    <source>
        <strain evidence="1 2">N-11</strain>
    </source>
</reference>
<accession>A0ABS0CH25</accession>
<evidence type="ECO:0000313" key="1">
    <source>
        <dbReference type="EMBL" id="MBF6228797.1"/>
    </source>
</evidence>
<dbReference type="EMBL" id="JADLRE010000026">
    <property type="protein sequence ID" value="MBF6228797.1"/>
    <property type="molecule type" value="Genomic_DNA"/>
</dbReference>
<name>A0ABS0CH25_9NOCA</name>
<proteinExistence type="predicted"/>
<comment type="caution">
    <text evidence="1">The sequence shown here is derived from an EMBL/GenBank/DDBJ whole genome shotgun (WGS) entry which is preliminary data.</text>
</comment>
<organism evidence="1 2">
    <name type="scientific">Nocardia abscessus</name>
    <dbReference type="NCBI Taxonomy" id="120957"/>
    <lineage>
        <taxon>Bacteria</taxon>
        <taxon>Bacillati</taxon>
        <taxon>Actinomycetota</taxon>
        <taxon>Actinomycetes</taxon>
        <taxon>Mycobacteriales</taxon>
        <taxon>Nocardiaceae</taxon>
        <taxon>Nocardia</taxon>
    </lineage>
</organism>
<dbReference type="RefSeq" id="WP_195035683.1">
    <property type="nucleotide sequence ID" value="NZ_JADLRE010000026.1"/>
</dbReference>